<dbReference type="EMBL" id="LR796258">
    <property type="protein sequence ID" value="CAB4132147.1"/>
    <property type="molecule type" value="Genomic_DNA"/>
</dbReference>
<accession>A0A6J5LGC9</accession>
<proteinExistence type="predicted"/>
<evidence type="ECO:0000256" key="1">
    <source>
        <dbReference type="SAM" id="MobiDB-lite"/>
    </source>
</evidence>
<protein>
    <submittedName>
        <fullName evidence="2">Uncharacterized protein</fullName>
    </submittedName>
</protein>
<sequence>MTSDPCEVCGGTEFRSRYTNFPMRYASVCLSCGNGVECNLIIAPKPEPKPTQPSSGRGWHDEFGNWHPY</sequence>
<organism evidence="2">
    <name type="scientific">uncultured Caudovirales phage</name>
    <dbReference type="NCBI Taxonomy" id="2100421"/>
    <lineage>
        <taxon>Viruses</taxon>
        <taxon>Duplodnaviria</taxon>
        <taxon>Heunggongvirae</taxon>
        <taxon>Uroviricota</taxon>
        <taxon>Caudoviricetes</taxon>
        <taxon>Peduoviridae</taxon>
        <taxon>Maltschvirus</taxon>
        <taxon>Maltschvirus maltsch</taxon>
    </lineage>
</organism>
<feature type="compositionally biased region" description="Basic and acidic residues" evidence="1">
    <location>
        <begin position="58"/>
        <end position="69"/>
    </location>
</feature>
<name>A0A6J5LGC9_9CAUD</name>
<evidence type="ECO:0000313" key="2">
    <source>
        <dbReference type="EMBL" id="CAB4132147.1"/>
    </source>
</evidence>
<gene>
    <name evidence="2" type="ORF">UFOVP134_44</name>
</gene>
<reference evidence="2" key="1">
    <citation type="submission" date="2020-04" db="EMBL/GenBank/DDBJ databases">
        <authorList>
            <person name="Chiriac C."/>
            <person name="Salcher M."/>
            <person name="Ghai R."/>
            <person name="Kavagutti S V."/>
        </authorList>
    </citation>
    <scope>NUCLEOTIDE SEQUENCE</scope>
</reference>
<feature type="region of interest" description="Disordered" evidence="1">
    <location>
        <begin position="46"/>
        <end position="69"/>
    </location>
</feature>